<dbReference type="CDD" id="cd06261">
    <property type="entry name" value="TM_PBP2"/>
    <property type="match status" value="1"/>
</dbReference>
<feature type="transmembrane region" description="Helical" evidence="7">
    <location>
        <begin position="145"/>
        <end position="165"/>
    </location>
</feature>
<comment type="subcellular location">
    <subcellularLocation>
        <location evidence="1 7">Cell membrane</location>
        <topology evidence="1 7">Multi-pass membrane protein</topology>
    </subcellularLocation>
</comment>
<keyword evidence="10" id="KW-1185">Reference proteome</keyword>
<proteinExistence type="inferred from homology"/>
<evidence type="ECO:0000256" key="1">
    <source>
        <dbReference type="ARBA" id="ARBA00004651"/>
    </source>
</evidence>
<name>A2BJM0_HYPBU</name>
<feature type="transmembrane region" description="Helical" evidence="7">
    <location>
        <begin position="12"/>
        <end position="39"/>
    </location>
</feature>
<dbReference type="InterPro" id="IPR050901">
    <property type="entry name" value="BP-dep_ABC_trans_perm"/>
</dbReference>
<dbReference type="Proteomes" id="UP000002593">
    <property type="component" value="Chromosome"/>
</dbReference>
<evidence type="ECO:0000256" key="6">
    <source>
        <dbReference type="ARBA" id="ARBA00023136"/>
    </source>
</evidence>
<evidence type="ECO:0000256" key="5">
    <source>
        <dbReference type="ARBA" id="ARBA00022989"/>
    </source>
</evidence>
<keyword evidence="3" id="KW-1003">Cell membrane</keyword>
<feature type="transmembrane region" description="Helical" evidence="7">
    <location>
        <begin position="243"/>
        <end position="264"/>
    </location>
</feature>
<dbReference type="GeneID" id="4782969"/>
<feature type="domain" description="ABC transmembrane type-1" evidence="8">
    <location>
        <begin position="73"/>
        <end position="260"/>
    </location>
</feature>
<dbReference type="AlphaFoldDB" id="A2BJM0"/>
<dbReference type="HOGENOM" id="CLU_016047_1_2_2"/>
<dbReference type="PANTHER" id="PTHR32243">
    <property type="entry name" value="MALTOSE TRANSPORT SYSTEM PERMEASE-RELATED"/>
    <property type="match status" value="1"/>
</dbReference>
<feature type="transmembrane region" description="Helical" evidence="7">
    <location>
        <begin position="72"/>
        <end position="99"/>
    </location>
</feature>
<dbReference type="STRING" id="415426.Hbut_0309"/>
<dbReference type="Gene3D" id="1.10.3720.10">
    <property type="entry name" value="MetI-like"/>
    <property type="match status" value="1"/>
</dbReference>
<feature type="transmembrane region" description="Helical" evidence="7">
    <location>
        <begin position="213"/>
        <end position="236"/>
    </location>
</feature>
<comment type="similarity">
    <text evidence="7">Belongs to the binding-protein-dependent transport system permease family.</text>
</comment>
<dbReference type="PANTHER" id="PTHR32243:SF18">
    <property type="entry name" value="INNER MEMBRANE ABC TRANSPORTER PERMEASE PROTEIN YCJP"/>
    <property type="match status" value="1"/>
</dbReference>
<dbReference type="PROSITE" id="PS50928">
    <property type="entry name" value="ABC_TM1"/>
    <property type="match status" value="1"/>
</dbReference>
<reference evidence="9 10" key="1">
    <citation type="journal article" date="2007" name="Archaea">
        <title>The genome of Hyperthermus butylicus: a sulfur-reducing, peptide fermenting, neutrophilic Crenarchaeote growing up to 108 degrees C.</title>
        <authorList>
            <person name="Brugger K."/>
            <person name="Chen L."/>
            <person name="Stark M."/>
            <person name="Zibat A."/>
            <person name="Redder P."/>
            <person name="Ruepp A."/>
            <person name="Awayez M."/>
            <person name="She Q."/>
            <person name="Garrett R.A."/>
            <person name="Klenk H.P."/>
        </authorList>
    </citation>
    <scope>NUCLEOTIDE SEQUENCE [LARGE SCALE GENOMIC DNA]</scope>
    <source>
        <strain evidence="10">DSM 5456 / JCM 9403 / PLM1-5</strain>
    </source>
</reference>
<gene>
    <name evidence="9" type="ordered locus">Hbut_0309</name>
</gene>
<evidence type="ECO:0000256" key="2">
    <source>
        <dbReference type="ARBA" id="ARBA00022448"/>
    </source>
</evidence>
<organism evidence="9 10">
    <name type="scientific">Hyperthermus butylicus (strain DSM 5456 / JCM 9403 / PLM1-5)</name>
    <dbReference type="NCBI Taxonomy" id="415426"/>
    <lineage>
        <taxon>Archaea</taxon>
        <taxon>Thermoproteota</taxon>
        <taxon>Thermoprotei</taxon>
        <taxon>Desulfurococcales</taxon>
        <taxon>Pyrodictiaceae</taxon>
        <taxon>Hyperthermus</taxon>
    </lineage>
</organism>
<dbReference type="GO" id="GO:0055085">
    <property type="term" value="P:transmembrane transport"/>
    <property type="evidence" value="ECO:0007669"/>
    <property type="project" value="InterPro"/>
</dbReference>
<evidence type="ECO:0000256" key="7">
    <source>
        <dbReference type="RuleBase" id="RU363032"/>
    </source>
</evidence>
<keyword evidence="4 7" id="KW-0812">Transmembrane</keyword>
<feature type="transmembrane region" description="Helical" evidence="7">
    <location>
        <begin position="111"/>
        <end position="133"/>
    </location>
</feature>
<evidence type="ECO:0000259" key="8">
    <source>
        <dbReference type="PROSITE" id="PS50928"/>
    </source>
</evidence>
<evidence type="ECO:0000256" key="4">
    <source>
        <dbReference type="ARBA" id="ARBA00022692"/>
    </source>
</evidence>
<dbReference type="SUPFAM" id="SSF161098">
    <property type="entry name" value="MetI-like"/>
    <property type="match status" value="1"/>
</dbReference>
<evidence type="ECO:0000256" key="3">
    <source>
        <dbReference type="ARBA" id="ARBA00022475"/>
    </source>
</evidence>
<dbReference type="Pfam" id="PF00528">
    <property type="entry name" value="BPD_transp_1"/>
    <property type="match status" value="1"/>
</dbReference>
<dbReference type="EMBL" id="CP000493">
    <property type="protein sequence ID" value="ABM80181.1"/>
    <property type="molecule type" value="Genomic_DNA"/>
</dbReference>
<dbReference type="InterPro" id="IPR035906">
    <property type="entry name" value="MetI-like_sf"/>
</dbReference>
<dbReference type="KEGG" id="hbu:Hbut_0309"/>
<feature type="transmembrane region" description="Helical" evidence="7">
    <location>
        <begin position="185"/>
        <end position="207"/>
    </location>
</feature>
<dbReference type="GO" id="GO:0005886">
    <property type="term" value="C:plasma membrane"/>
    <property type="evidence" value="ECO:0007669"/>
    <property type="project" value="UniProtKB-SubCell"/>
</dbReference>
<keyword evidence="5 7" id="KW-1133">Transmembrane helix</keyword>
<sequence length="273" mass="29492">MEEASPVRYALHGILVAAAAALAVAWVLVPIAISVLYAFSTPQDYYDPNKVIPIRFTLEHVRDLLALGASKAAFNSVVVAVLTIVLSFLLGLPAGYAFARFVFPGRDALKLLIVGMRMFPIIVIAVPLATLYIRLGIYDTPLGVALAHTAMALPFVVLVTSSIFAGVPRELEEAGLVFGLNRLGVFLRITLPLALPGLAAAAIFTFIMSWNEVFIASILTTLNRTLPAFILVSAMAAPDFIKFAAGFLIVLPAMVFVFIARRYLIAMWGITLR</sequence>
<dbReference type="eggNOG" id="arCOG00159">
    <property type="taxonomic scope" value="Archaea"/>
</dbReference>
<keyword evidence="6 7" id="KW-0472">Membrane</keyword>
<accession>A2BJM0</accession>
<keyword evidence="2 7" id="KW-0813">Transport</keyword>
<keyword evidence="9" id="KW-0762">Sugar transport</keyword>
<dbReference type="InterPro" id="IPR000515">
    <property type="entry name" value="MetI-like"/>
</dbReference>
<dbReference type="RefSeq" id="WP_011821499.1">
    <property type="nucleotide sequence ID" value="NC_008818.1"/>
</dbReference>
<protein>
    <submittedName>
        <fullName evidence="9">ABC-type sugar transport system, permease</fullName>
    </submittedName>
</protein>
<evidence type="ECO:0000313" key="10">
    <source>
        <dbReference type="Proteomes" id="UP000002593"/>
    </source>
</evidence>
<evidence type="ECO:0000313" key="9">
    <source>
        <dbReference type="EMBL" id="ABM80181.1"/>
    </source>
</evidence>
<dbReference type="EnsemblBacteria" id="ABM80181">
    <property type="protein sequence ID" value="ABM80181"/>
    <property type="gene ID" value="Hbut_0309"/>
</dbReference>